<evidence type="ECO:0000259" key="9">
    <source>
        <dbReference type="Pfam" id="PF17210"/>
    </source>
</evidence>
<feature type="domain" description="DUF11" evidence="6">
    <location>
        <begin position="2668"/>
        <end position="2780"/>
    </location>
</feature>
<feature type="domain" description="DUF11" evidence="6">
    <location>
        <begin position="3778"/>
        <end position="3875"/>
    </location>
</feature>
<feature type="domain" description="DUF11" evidence="6">
    <location>
        <begin position="2540"/>
        <end position="2653"/>
    </location>
</feature>
<reference evidence="11" key="1">
    <citation type="journal article" date="2019" name="Int. J. Syst. Evol. Microbiol.">
        <title>The Global Catalogue of Microorganisms (GCM) 10K type strain sequencing project: providing services to taxonomists for standard genome sequencing and annotation.</title>
        <authorList>
            <consortium name="The Broad Institute Genomics Platform"/>
            <consortium name="The Broad Institute Genome Sequencing Center for Infectious Disease"/>
            <person name="Wu L."/>
            <person name="Ma J."/>
        </authorList>
    </citation>
    <scope>NUCLEOTIDE SEQUENCE [LARGE SCALE GENOMIC DNA]</scope>
    <source>
        <strain evidence="11">JCM 17923</strain>
    </source>
</reference>
<feature type="domain" description="DUF11" evidence="6">
    <location>
        <begin position="4022"/>
        <end position="4144"/>
    </location>
</feature>
<dbReference type="SMART" id="SM00710">
    <property type="entry name" value="PbH1"/>
    <property type="match status" value="12"/>
</dbReference>
<keyword evidence="11" id="KW-1185">Reference proteome</keyword>
<dbReference type="Pfam" id="PF02018">
    <property type="entry name" value="CBM_4_9"/>
    <property type="match status" value="1"/>
</dbReference>
<proteinExistence type="predicted"/>
<feature type="domain" description="DUF11" evidence="6">
    <location>
        <begin position="2279"/>
        <end position="2394"/>
    </location>
</feature>
<keyword evidence="4" id="KW-0378">Hydrolase</keyword>
<dbReference type="InterPro" id="IPR026444">
    <property type="entry name" value="Secre_tail"/>
</dbReference>
<dbReference type="NCBIfam" id="TIGR04183">
    <property type="entry name" value="Por_Secre_tail"/>
    <property type="match status" value="1"/>
</dbReference>
<feature type="compositionally biased region" description="Low complexity" evidence="5">
    <location>
        <begin position="3008"/>
        <end position="3017"/>
    </location>
</feature>
<feature type="domain" description="CBM-cenC" evidence="7">
    <location>
        <begin position="100"/>
        <end position="190"/>
    </location>
</feature>
<dbReference type="InterPro" id="IPR003305">
    <property type="entry name" value="CenC_carb-bd"/>
</dbReference>
<feature type="domain" description="DUF11" evidence="6">
    <location>
        <begin position="1629"/>
        <end position="1747"/>
    </location>
</feature>
<evidence type="ECO:0000259" key="6">
    <source>
        <dbReference type="Pfam" id="PF01345"/>
    </source>
</evidence>
<dbReference type="SUPFAM" id="SSF117074">
    <property type="entry name" value="Hypothetical protein PA1324"/>
    <property type="match status" value="1"/>
</dbReference>
<dbReference type="InterPro" id="IPR013783">
    <property type="entry name" value="Ig-like_fold"/>
</dbReference>
<name>A0ABP8HZ30_9BACT</name>
<accession>A0ABP8HZ30</accession>
<feature type="compositionally biased region" description="Polar residues" evidence="5">
    <location>
        <begin position="650"/>
        <end position="671"/>
    </location>
</feature>
<dbReference type="InterPro" id="IPR039448">
    <property type="entry name" value="Beta_helix"/>
</dbReference>
<dbReference type="Proteomes" id="UP001501153">
    <property type="component" value="Unassembled WGS sequence"/>
</dbReference>
<feature type="compositionally biased region" description="Polar residues" evidence="5">
    <location>
        <begin position="3018"/>
        <end position="3028"/>
    </location>
</feature>
<dbReference type="InterPro" id="IPR051172">
    <property type="entry name" value="Chlamydia_OmcB"/>
</dbReference>
<feature type="domain" description="DUF11" evidence="6">
    <location>
        <begin position="2031"/>
        <end position="2143"/>
    </location>
</feature>
<feature type="region of interest" description="Disordered" evidence="5">
    <location>
        <begin position="650"/>
        <end position="673"/>
    </location>
</feature>
<feature type="domain" description="DUF11" evidence="6">
    <location>
        <begin position="3492"/>
        <end position="3615"/>
    </location>
</feature>
<feature type="region of interest" description="Disordered" evidence="5">
    <location>
        <begin position="3008"/>
        <end position="3028"/>
    </location>
</feature>
<dbReference type="Gene3D" id="2.60.120.260">
    <property type="entry name" value="Galactose-binding domain-like"/>
    <property type="match status" value="1"/>
</dbReference>
<feature type="domain" description="DUF11" evidence="6">
    <location>
        <begin position="2917"/>
        <end position="3030"/>
    </location>
</feature>
<organism evidence="10 11">
    <name type="scientific">Hymenobacter saemangeumensis</name>
    <dbReference type="NCBI Taxonomy" id="1084522"/>
    <lineage>
        <taxon>Bacteria</taxon>
        <taxon>Pseudomonadati</taxon>
        <taxon>Bacteroidota</taxon>
        <taxon>Cytophagia</taxon>
        <taxon>Cytophagales</taxon>
        <taxon>Hymenobacteraceae</taxon>
        <taxon>Hymenobacter</taxon>
    </lineage>
</organism>
<feature type="domain" description="DUF11" evidence="6">
    <location>
        <begin position="2153"/>
        <end position="2269"/>
    </location>
</feature>
<evidence type="ECO:0008006" key="12">
    <source>
        <dbReference type="Google" id="ProtNLM"/>
    </source>
</evidence>
<dbReference type="Pfam" id="PF01345">
    <property type="entry name" value="DUF11"/>
    <property type="match status" value="17"/>
</dbReference>
<feature type="domain" description="SD-repeat containing protein B" evidence="9">
    <location>
        <begin position="685"/>
        <end position="752"/>
    </location>
</feature>
<dbReference type="InterPro" id="IPR047589">
    <property type="entry name" value="DUF11_rpt"/>
</dbReference>
<dbReference type="InterPro" id="IPR001434">
    <property type="entry name" value="OmcB-like_DUF11"/>
</dbReference>
<evidence type="ECO:0000256" key="3">
    <source>
        <dbReference type="ARBA" id="ARBA00022729"/>
    </source>
</evidence>
<dbReference type="SUPFAM" id="SSF63825">
    <property type="entry name" value="YWTD domain"/>
    <property type="match status" value="1"/>
</dbReference>
<evidence type="ECO:0000259" key="8">
    <source>
        <dbReference type="Pfam" id="PF13229"/>
    </source>
</evidence>
<dbReference type="Pfam" id="PF13229">
    <property type="entry name" value="Beta_helix"/>
    <property type="match status" value="1"/>
</dbReference>
<protein>
    <recommendedName>
        <fullName evidence="12">DUF11 domain-containing protein</fullName>
    </recommendedName>
</protein>
<gene>
    <name evidence="10" type="ORF">GCM10023185_03300</name>
</gene>
<dbReference type="Pfam" id="PF17963">
    <property type="entry name" value="Big_9"/>
    <property type="match status" value="1"/>
</dbReference>
<evidence type="ECO:0000256" key="2">
    <source>
        <dbReference type="ARBA" id="ARBA00022525"/>
    </source>
</evidence>
<evidence type="ECO:0000256" key="5">
    <source>
        <dbReference type="SAM" id="MobiDB-lite"/>
    </source>
</evidence>
<comment type="subcellular location">
    <subcellularLocation>
        <location evidence="1">Secreted</location>
    </subcellularLocation>
</comment>
<feature type="domain" description="DUF11" evidence="6">
    <location>
        <begin position="1896"/>
        <end position="2012"/>
    </location>
</feature>
<feature type="domain" description="DUF11" evidence="6">
    <location>
        <begin position="4157"/>
        <end position="4287"/>
    </location>
</feature>
<feature type="domain" description="DUF11" evidence="6">
    <location>
        <begin position="2796"/>
        <end position="2901"/>
    </location>
</feature>
<dbReference type="InterPro" id="IPR011050">
    <property type="entry name" value="Pectin_lyase_fold/virulence"/>
</dbReference>
<comment type="caution">
    <text evidence="10">The sequence shown here is derived from an EMBL/GenBank/DDBJ whole genome shotgun (WGS) entry which is preliminary data.</text>
</comment>
<dbReference type="InterPro" id="IPR006626">
    <property type="entry name" value="PbH1"/>
</dbReference>
<dbReference type="Gene3D" id="2.60.40.10">
    <property type="entry name" value="Immunoglobulins"/>
    <property type="match status" value="7"/>
</dbReference>
<feature type="domain" description="DUF11" evidence="6">
    <location>
        <begin position="3892"/>
        <end position="4013"/>
    </location>
</feature>
<dbReference type="EMBL" id="BAABGZ010000008">
    <property type="protein sequence ID" value="GAA4347910.1"/>
    <property type="molecule type" value="Genomic_DNA"/>
</dbReference>
<evidence type="ECO:0000313" key="10">
    <source>
        <dbReference type="EMBL" id="GAA4347910.1"/>
    </source>
</evidence>
<evidence type="ECO:0000313" key="11">
    <source>
        <dbReference type="Proteomes" id="UP001501153"/>
    </source>
</evidence>
<dbReference type="SUPFAM" id="SSF51126">
    <property type="entry name" value="Pectin lyase-like"/>
    <property type="match status" value="1"/>
</dbReference>
<dbReference type="PANTHER" id="PTHR34819:SF3">
    <property type="entry name" value="CELL SURFACE PROTEIN"/>
    <property type="match status" value="1"/>
</dbReference>
<feature type="domain" description="Right handed beta helix" evidence="8">
    <location>
        <begin position="1001"/>
        <end position="1133"/>
    </location>
</feature>
<evidence type="ECO:0000256" key="1">
    <source>
        <dbReference type="ARBA" id="ARBA00004613"/>
    </source>
</evidence>
<keyword evidence="2" id="KW-0964">Secreted</keyword>
<dbReference type="InterPro" id="IPR033764">
    <property type="entry name" value="Sdr_B"/>
</dbReference>
<sequence length="4830" mass="475219">MLLSLLAAPSAWAGIGVQRVQNGNFSRYPITSGTAYTIAPGTDLGAWRSGATYVNTGTRPGLGQVSIQRAAINYTAAGTIATQQSTFPGDAANGVTASSTYLLYRGTASTAIWYQTASVRPGTTYVFSFYASNANAPGTTTTPVPVLQFQLNGVAQGTNATLANEAVNDVWTRYSYTFTTAAGQTSVELRLVDLTNAGSVTSDQVALTSLSLRAPFADAGPSYSCDGSFYQARQVDTAPANGTLGNSTRLFEVIRNSTPYTTSELQDLGGTFNAVGYNSLDGYMYALTYTGNVNPTGTNPQVDRATDATSVVELVKIGTTGIESLGTVSGLPVDQWAAGSFDRSGNLYVKNQTGSSVIYRINLASMPLTATALNTVNSGGGAASFTIFDLAFNPIDNLLYGTSFPGALFIINPTTGLVTQIGASSDNNQPLGSAFFDITGNLFAYGNGPSGSITATSGRFYVINKTTGAASVINNINGATNSDGASCINPLQRIDVVKTVTSVVPVSATQYDITYVVQVKNTGTISDPNVQVSDLLRGNANNTTFPTSTGVTLQSISVQNFEGATLAANTGFTGVSGGASLLTGDQALSPNQRATITFTVRVTFPSGSVPTTAQNNTAYATSTSTGPNAGYTQLGDGTLLTPFDLVANDASTNSGVLPPNRTTTTDNGDTPSPTPVTFAPAIFGNVFEDVNYGGGASRDLPTSQGVSRSGARVELYSNTGAFISATTTDASGNYSFTGLTTGATYTVRVVNSTVTSSRPGYVAGLLPVQTFVNGDVNRVGGENPLRSDAGSNTTSATLASLTTASTVAQSISTVTLSATSASPVVNVNFGYNFNTVVNTNNTGQGSLRQFILNSNALGGEASLAQAGSDASGPLPAGVETSIFMISNGTAVPGLRAGLTNQLSAAGVAVITPATALPAITGPNTAINGSTQTANVGNTNNVTLGAGGTVGTAGTALGTVNGPEVQIVGTSAIGIGIDIAAGGTGTQVLGLAIYGFGTTGDNNNSAEIRVAAGGVTISRNLIGTTATSFTDPGAGVRGVSDGIRFTAGTTASTVSNNLIGFNSGKGISTNSGVTNITITNNEIRSNALANSAWDGIDIQGSATTVTNNLVINNTGVGVDSYLSAGSITIQGNTIVGNGRGSSTLAPNETAGIRIYGTNNTVSQNVVSGNYGAGVQVQGNTATTLISQNSIFNNGNVTAANGAAASGQIGIDLNTGAEGTGTAPFVTLNSGSTAGPNGLLNYPVLTSATVQGTNLVVRGFARPNTAIELFIAQPNPAGVNATGANFGQGQTYLGTFTEGSAADMDPRTGLSYSGPINGFNQGSDTNAYGFAFIIPLSSLPGGTISPGTLLTSTATLANVTSEFSGNVSVNTAPVPNSVTNVAIPNTNGATVLNPNLSATVTGTGNSVQFYSITALPASGTLTYNGTVLTAANIGTIQILPSLLNTLTYTPVAGFTGGSVSFSYTATDANGISSVSNNTGGTITSGPATYTIPVLQVADVATSITPTSNPVNAGAALSFAVTYTNAGPNTAAGYSQTLQLTAGLGAGNVSFTGLPTGVTAAYNNATGVVTFTGVPTTLASGANQNLTVSIANVPASLTQVVASTTVTTTSNQGADTGPNSATSTVTVTPVADVATSISASANPVAAGSPLTLTLTFTNNGPSTAAGYTRTVTLPAGLGTGVTVTGGTYNNATGQVTFTSPPTTLASGASADVTVTIPSVPASFATIPVSTSTSTTTSENGATANNNASLNVTVTPIADVATSITPSGNPVNAGAALSFAVTYTNAGPSTAAGYSQTLQLTAGLGAGNVSFTGLPTGVTAAYNNTTGVVTFTGVPTTLANGANQNLTVSIANVPASLTQVVASTTVSTSTSQGADTGPNSATSTVTVTPVADVATTLTGPASIAAGQPTGTFTASFTNNGPSTAANVVRTVTLPSGATLTTAQQNAITAQGGSISTSGGVTTLNFGTLATLASGGSSSFSFTYTAPVTTGSVATVSNTSTTTSENGATANNTATVNSTVTPVADVTTTLSGPTALTAGQASGTYTATFSNNGPSAAANVAQTVQLPAGSTLTTAQLNAITAQGGSYNSGTNAISFGTAATLANGATNTFTFSFTVPNQSGASVAIVSNVSTTTSQGPDTAPNSATVNATIAPVADVTTTLSGPTQLNAGQPATFSVTFANEGPTAASSVTRVVTLPTGATLTAAQIAALPAGATYTSGTNTINFGTLATLASGASTTLSFSFTAPTTTGAATLSSNTTTTSSEGPNLAPNTATLPLTVNATADVAISLTPGAATVVSGQPASFTVTFSNNGTQAAASTTASVQLPAGLTGVTVSNGGVYNSSTGVVTYPTGSLAAGATVSSVISFTAPASGSVTGVGSISTTTTEAGQTANNTASATISITPGFDLSTTLSGPASAQPGNLVTLNVTTSNNSGQAALNAVQTVQLAAGLSNVFVSNGGSYNSSTGRVTFPALASLAAGQTVANTISFAAPATAFAPVATVTPNTAAAGDSNPANNTAFLNGAASATNLTIQAASANTANIGTSITASAATVNAGATVTLTVVASNAGPNAATGVAETVQLLPGLSGVTVSNGGTYNSTTGVVTFPTIASLASGASQTYTIAFTAPANAGNNGQILATASIHSNTGDPVAGDNVDAVVVTVRPTADLAATISGPATAVAGQVLTYATTFSNNGPSAANGVVATTQLPVGLSGVTVRDNTGAIVAGAYNATTGLVSYPTLASAGAGTSQSFTISFTAPASGSLAVVSSVRSNTPDANPANNTASTTTALTPSADLNVVLSGPATAVIGNAVTYAVTTSNNGPSAAASVAPTLQLPAGLTILSLPAGASYDSSTGLVTFATVASLPSGASQTSAVTFVMPNPAAGQITATASASTTTADPTPGNNTQALQTSVAPATTAQANIATTLTPSAASVAPGATLTLTATFSNAGPAAAQNVAPVAYLPAGLTGVVVSNGGSYNPATGVVTWPVIASQASGSTATYTVQLTAPANGPLLASSATSSATSDPSGGNNVASTSVTIAPSYDEVTALSGPATAPPGASITYTVQTINNGPSNTPSATQTVTLPTGVVAANISGGGTQTGNTITFPAITNQAPGANGTVVNTFTVTMPASGSLSLTASVTAAGESNTGNNTATLTTSPYNQAPVANNVVNALQSPIGNTAVATLISPLSATDANGTVVSYTIQSLPPASQGVLFVNGVVLNTTNFPGLVLSPAQAAQLQFDPAATFVGNATFTYTATDNQGAVSNVALYTIPVGNDTPAEYTLLPPSGGQGNPYPNGSTLASVVDVNGATYNSTGTLTNNGIISAVLNAGTLPAGTALNPITGEITVTQANQLVPGTYPLTITTTDVFGGVTVHTITLVIGASPIAVDDYASTLPGVAVTFSVTGNDLPNGGPNIQASTLDLNPGVPGIQTTVTTAQGTWTTAGSAAGSITFTPAAGFTGIATLPYIVQNTAGAFTNQANIVVTVAPAAPANLGTSISASANPVNAGATETLTIVATNSSATSASGVVQTVSIPAGLTPATLTVGGQTGTLSGNTITFPSGATYNTSTGLVTFATITLAASASQTFTVAFTVPASGPFTATAVIGNGTADPNPANNTASVVINVNPRFDLSTAIAGPTSVVNGNLATFTVLTSNSGPSTATAAVQTVQLPTGLSGVFASNGGSYSSSTGVVTFPAVVLTSGQTVNNTVSFSAPASTFTASATVTPNTNAAGDTNPANNTATAPATSILPTTGTPATSTLPLSGTVANTYVSISGPTSALPGQAGLTYTITQGNDGPSAASNVQTQVSLPAGLSGVTVSNGGSYNSSTGIVTFPTIASQVSGTSQTYTVTLTAPTTGSTVMAAASTTAATTDPMAGNNVATVVTNLNQVTDVTASLSGPASVVAGQPVAYTVTLRNISNTPASTVVGTVQLVAGLSASDLRLGGLTGTLSGNLIAFAGGATYNTNTGVLTLAAIATLDPNAAQSFAITFPAPAVASLSASASVRTTTPETNLANNASGTTTTTVSPAADVAVQVSGPATATAGNLVTYNVTTSNNGPSPAASVTTTVQLPTGLSNVTVRDNTGTVVPGAYNASTGVVTFPTASNLPVGVASQLSGTVSFESPNAVQVHVTAVAAVSNATGDFALANNTATVVTNLNPAQGSVVDLQATLTANVATQAAGQPVTFTLTTTNLSPITAENVTQNVVLPANLTVASLQVNGGSGTLSGNTITFANASYNVSTGVLSINAASSLAQNASLSNTITLLAPNSSTLVATATVRADNPEDVLSNNVAVAAVAISTQADVATTVSGPATTVAGATVTYAAVTVNNGPANATGVVSTMTLPAGATNVVLPAGATLTGSVVTFATLSTLLPGSANAVTNTVSFTAPAPAYTVSSTVTTTSTDPNAANNSSSFSTTLANQAPVALNVVNTLQSPEGNTAVALPISPLQATDADGSIVSYTILSLPPASQGVLFVNGVALNTTNFPGLLLTPAQAAQLQFDPAAGYVGTVTFSYTATDNGNGVPANALTSNVAQYALAVGQDNASVYTNTPQQGGGTPYTNGYAISNAFDTNGGSYSSLGAVAVNGLASAVLAPGSNPLPAGVSLNPTTGQIFVSNASVLQSGTYTVTITTTDVFGGITTQPVTFSIGPNPLPVELAVFTAQAVNTVDAKLQWTTASERNNDRFEVERSGNGRDFVKVASVQGQGNTSRPSDYTHTDAGIGRQVSGLVYYRLKQVDLDGSFSYSPVRTVSFTKAVVPAISLYPNPATSETKLDLSQLPAGSYQVRVLDATGRVILGLQLEAGLQHGLDLTKVASGTYTLLVRGSNAGQTVNLTKRLIKE</sequence>
<feature type="domain" description="DUF11" evidence="6">
    <location>
        <begin position="4297"/>
        <end position="4406"/>
    </location>
</feature>
<feature type="domain" description="DUF11" evidence="6">
    <location>
        <begin position="3630"/>
        <end position="3736"/>
    </location>
</feature>
<feature type="domain" description="DUF11" evidence="6">
    <location>
        <begin position="2409"/>
        <end position="2513"/>
    </location>
</feature>
<dbReference type="Pfam" id="PF17210">
    <property type="entry name" value="SdrD_B"/>
    <property type="match status" value="1"/>
</dbReference>
<dbReference type="PANTHER" id="PTHR34819">
    <property type="entry name" value="LARGE CYSTEINE-RICH PERIPLASMIC PROTEIN OMCB"/>
    <property type="match status" value="1"/>
</dbReference>
<keyword evidence="3" id="KW-0732">Signal</keyword>
<dbReference type="NCBIfam" id="TIGR01451">
    <property type="entry name" value="B_ant_repeat"/>
    <property type="match status" value="4"/>
</dbReference>
<evidence type="ECO:0000256" key="4">
    <source>
        <dbReference type="ARBA" id="ARBA00022801"/>
    </source>
</evidence>
<evidence type="ECO:0000259" key="7">
    <source>
        <dbReference type="Pfam" id="PF02018"/>
    </source>
</evidence>